<feature type="chain" id="PRO_5006153728" description="DUF1120 domain-containing protein" evidence="1">
    <location>
        <begin position="26"/>
        <end position="380"/>
    </location>
</feature>
<dbReference type="Proteomes" id="UP000050349">
    <property type="component" value="Unassembled WGS sequence"/>
</dbReference>
<feature type="signal peptide" evidence="1">
    <location>
        <begin position="1"/>
        <end position="25"/>
    </location>
</feature>
<dbReference type="InterPro" id="IPR010546">
    <property type="entry name" value="DUF1120"/>
</dbReference>
<organism evidence="2 3">
    <name type="scientific">Pseudomonas fluorescens</name>
    <dbReference type="NCBI Taxonomy" id="294"/>
    <lineage>
        <taxon>Bacteria</taxon>
        <taxon>Pseudomonadati</taxon>
        <taxon>Pseudomonadota</taxon>
        <taxon>Gammaproteobacteria</taxon>
        <taxon>Pseudomonadales</taxon>
        <taxon>Pseudomonadaceae</taxon>
        <taxon>Pseudomonas</taxon>
    </lineage>
</organism>
<evidence type="ECO:0000313" key="2">
    <source>
        <dbReference type="EMBL" id="KPU60818.1"/>
    </source>
</evidence>
<gene>
    <name evidence="2" type="ORF">AN403_4570</name>
</gene>
<dbReference type="RefSeq" id="WP_057396725.1">
    <property type="nucleotide sequence ID" value="NZ_LJXB01000064.1"/>
</dbReference>
<dbReference type="OrthoDB" id="6602106at2"/>
<evidence type="ECO:0008006" key="4">
    <source>
        <dbReference type="Google" id="ProtNLM"/>
    </source>
</evidence>
<sequence length="380" mass="40637">MKLSHPLLLTLGTLMLSGLAPQAWAFTDECQLTLSQPVLDYGLMNRAIRGDAPAERTLGERRLSLNLNCPRPTDMTLFYRAMAATAERFRFAEHGSYAVRMGDAVLDGQPVDLGLISAVGQVPEEAASSLLWRPQQAIVPVRGGVAVQGQSLTAQLELTAWAPKKALQVRDAVVWETTGLFDAVATGRSREITLRASFAPAACKVELSNGGLVDFRRLSINDLNPDKGTRLPPKDLTLRVGCDAPTQFALVMHDNRAGTATVNSEIYYGLGLDNRSNKIGLYSLNVDPANASADSFTRVYRTDSTTQGVAWSTSSSNPIPIARKSYLGFTDSAASTAGPASIQNLTTTVTVDAVIAPTANLDLSGAVHLDGSATIEMLYP</sequence>
<dbReference type="AlphaFoldDB" id="A0A0P8X4G7"/>
<dbReference type="Pfam" id="PF06551">
    <property type="entry name" value="DUF1120"/>
    <property type="match status" value="1"/>
</dbReference>
<comment type="caution">
    <text evidence="2">The sequence shown here is derived from an EMBL/GenBank/DDBJ whole genome shotgun (WGS) entry which is preliminary data.</text>
</comment>
<name>A0A0P8X4G7_PSEFL</name>
<evidence type="ECO:0000256" key="1">
    <source>
        <dbReference type="SAM" id="SignalP"/>
    </source>
</evidence>
<reference evidence="2 3" key="1">
    <citation type="submission" date="2015-09" db="EMBL/GenBank/DDBJ databases">
        <authorList>
            <person name="Jackson K.R."/>
            <person name="Lunt B.L."/>
            <person name="Fisher J.N.B."/>
            <person name="Gardner A.V."/>
            <person name="Bailey M.E."/>
            <person name="Deus L.M."/>
            <person name="Earl A.S."/>
            <person name="Gibby P.D."/>
            <person name="Hartmann K.A."/>
            <person name="Liu J.E."/>
            <person name="Manci A.M."/>
            <person name="Nielsen D.A."/>
            <person name="Solomon M.B."/>
            <person name="Breakwell D.P."/>
            <person name="Burnett S.H."/>
            <person name="Grose J.H."/>
        </authorList>
    </citation>
    <scope>NUCLEOTIDE SEQUENCE [LARGE SCALE GENOMIC DNA]</scope>
    <source>
        <strain evidence="2 3">S613</strain>
    </source>
</reference>
<dbReference type="EMBL" id="LJXB01000064">
    <property type="protein sequence ID" value="KPU60818.1"/>
    <property type="molecule type" value="Genomic_DNA"/>
</dbReference>
<evidence type="ECO:0000313" key="3">
    <source>
        <dbReference type="Proteomes" id="UP000050349"/>
    </source>
</evidence>
<keyword evidence="1" id="KW-0732">Signal</keyword>
<accession>A0A0P8X4G7</accession>
<dbReference type="PATRIC" id="fig|294.162.peg.1400"/>
<proteinExistence type="predicted"/>
<protein>
    <recommendedName>
        <fullName evidence="4">DUF1120 domain-containing protein</fullName>
    </recommendedName>
</protein>